<dbReference type="PROSITE" id="PS51318">
    <property type="entry name" value="TAT"/>
    <property type="match status" value="1"/>
</dbReference>
<evidence type="ECO:0000259" key="1">
    <source>
        <dbReference type="PROSITE" id="PS50022"/>
    </source>
</evidence>
<dbReference type="SUPFAM" id="SSF49785">
    <property type="entry name" value="Galactose-binding domain-like"/>
    <property type="match status" value="2"/>
</dbReference>
<gene>
    <name evidence="2" type="ORF">NZH93_14495</name>
</gene>
<evidence type="ECO:0000313" key="2">
    <source>
        <dbReference type="EMBL" id="MCS7478068.1"/>
    </source>
</evidence>
<name>A0A9X2VK05_9PSEU</name>
<accession>A0A9X2VK05</accession>
<comment type="caution">
    <text evidence="2">The sequence shown here is derived from an EMBL/GenBank/DDBJ whole genome shotgun (WGS) entry which is preliminary data.</text>
</comment>
<dbReference type="EMBL" id="JANYMP010000006">
    <property type="protein sequence ID" value="MCS7478068.1"/>
    <property type="molecule type" value="Genomic_DNA"/>
</dbReference>
<protein>
    <submittedName>
        <fullName evidence="2">Discoidin domain-containing protein</fullName>
    </submittedName>
</protein>
<reference evidence="2" key="1">
    <citation type="submission" date="2022-08" db="EMBL/GenBank/DDBJ databases">
        <authorList>
            <person name="Tistechok S."/>
            <person name="Samborskyy M."/>
            <person name="Roman I."/>
        </authorList>
    </citation>
    <scope>NUCLEOTIDE SEQUENCE</scope>
    <source>
        <strain evidence="2">DSM 103496</strain>
    </source>
</reference>
<dbReference type="AlphaFoldDB" id="A0A9X2VK05"/>
<dbReference type="Gene3D" id="2.60.120.260">
    <property type="entry name" value="Galactose-binding domain-like"/>
    <property type="match status" value="2"/>
</dbReference>
<dbReference type="Pfam" id="PF00754">
    <property type="entry name" value="F5_F8_type_C"/>
    <property type="match status" value="1"/>
</dbReference>
<organism evidence="2 3">
    <name type="scientific">Umezawaea endophytica</name>
    <dbReference type="NCBI Taxonomy" id="1654476"/>
    <lineage>
        <taxon>Bacteria</taxon>
        <taxon>Bacillati</taxon>
        <taxon>Actinomycetota</taxon>
        <taxon>Actinomycetes</taxon>
        <taxon>Pseudonocardiales</taxon>
        <taxon>Pseudonocardiaceae</taxon>
        <taxon>Umezawaea</taxon>
    </lineage>
</organism>
<dbReference type="Proteomes" id="UP001141259">
    <property type="component" value="Unassembled WGS sequence"/>
</dbReference>
<dbReference type="RefSeq" id="WP_259623583.1">
    <property type="nucleotide sequence ID" value="NZ_JANYMP010000006.1"/>
</dbReference>
<keyword evidence="3" id="KW-1185">Reference proteome</keyword>
<dbReference type="InterPro" id="IPR008979">
    <property type="entry name" value="Galactose-bd-like_sf"/>
</dbReference>
<sequence>MADFLLNRRRLLGLIGASTVAVTWDGSAWDGSASAKAADPVADTYYRVLLRHTRWSETQFDATAGRYRRTDFGFAVVLGNALLLTRGAYDAQVTGISKDDLRTRTVATIKHFAASNALVGGTEWGKTLFWDTTFQSYFVLAARLLWAGLDAATREAVDTIARAQAEYTVSLGTGNDPRSGAWTPNGLTGGYQGDTKLEEMGVYAQSLAPGLAWAATVPEEWRTAFGRWSRNMAGLPAADLANPVLVDGVAVSANTAANVHDTYVVENHGSFGPHYQEELWRTSARNAVHFLLAGRPLPEVITAQPNGDRLWRTILGTMSDAGEPLMPMVADREHLYGRDVIPLAFRAQVLGDRYAARAEADLAARLEAYQAYPPADRMAKFSGEPKYEPEARAEITIAYLLHELRPRPVPVESAELFRFASGATDFGAGPGLLAQQSERAWAGTVSKAGLVKFAWQPSHDDWLFVISGGTPMLLPSTGLAVRGRFAKAYNGVRDGFDATASVLAFDSGRAGMVTLPTGTVVYATSGVAAGEGRVSVHNLTMPGVPGLDGDRVFTAAEGSTTVRAPEGVGRADDHVFGRTTARYVRMVGITPHPTYGYSLYAFEVRDGGGADLARGRTASASSFDTGREPGFAVDGDAGTRWAVSKADRPRADSWLAVDLGAAVPLDRVRLHWEAAAGQAYRVEASPDGTRWDVVATYPRDDLRSTGRWLDVDGRAGFVVHGSAAPIAVRGTTVVLSDGPAAGFVAEGYVGAERDLRAIAAAGAPVCPDGVRASVADGYLSLFNLDARRVTGVVSVRQSRTAVRVYQGVQRITAVGTDHDVVLEAASARVEAPRFTVRRVGGGAVPVGVTVTVLDGQRVRVTGPAAMLLVEQAGGIELPVVPGVEVVFPGGRPYPLADLAVGRVTFPSAPLPTGMSDPGAVVDDDPRTSWTPGANGRVVVDLGAVVAIGEVVLTWTAGAVPSAAVATSVDGRAYAPAGVVGRGRRASVVVGTSARYLAVGTGWRGGQARLVSVVVRAAT</sequence>
<evidence type="ECO:0000313" key="3">
    <source>
        <dbReference type="Proteomes" id="UP001141259"/>
    </source>
</evidence>
<dbReference type="PROSITE" id="PS50022">
    <property type="entry name" value="FA58C_3"/>
    <property type="match status" value="1"/>
</dbReference>
<feature type="domain" description="F5/8 type C" evidence="1">
    <location>
        <begin position="597"/>
        <end position="691"/>
    </location>
</feature>
<dbReference type="InterPro" id="IPR006311">
    <property type="entry name" value="TAT_signal"/>
</dbReference>
<proteinExistence type="predicted"/>
<dbReference type="InterPro" id="IPR000421">
    <property type="entry name" value="FA58C"/>
</dbReference>